<evidence type="ECO:0000313" key="7">
    <source>
        <dbReference type="Proteomes" id="UP001056035"/>
    </source>
</evidence>
<evidence type="ECO:0000256" key="1">
    <source>
        <dbReference type="ARBA" id="ARBA00022553"/>
    </source>
</evidence>
<feature type="modified residue" description="4-aspartylphosphate" evidence="3">
    <location>
        <position position="65"/>
    </location>
</feature>
<evidence type="ECO:0000259" key="5">
    <source>
        <dbReference type="PROSITE" id="PS50110"/>
    </source>
</evidence>
<dbReference type="RefSeq" id="WP_254572931.1">
    <property type="nucleotide sequence ID" value="NZ_CP098502.1"/>
</dbReference>
<dbReference type="Pfam" id="PF00196">
    <property type="entry name" value="GerE"/>
    <property type="match status" value="1"/>
</dbReference>
<dbReference type="CDD" id="cd17535">
    <property type="entry name" value="REC_NarL-like"/>
    <property type="match status" value="1"/>
</dbReference>
<evidence type="ECO:0000313" key="6">
    <source>
        <dbReference type="EMBL" id="UTI66258.1"/>
    </source>
</evidence>
<keyword evidence="7" id="KW-1185">Reference proteome</keyword>
<dbReference type="InterPro" id="IPR011006">
    <property type="entry name" value="CheY-like_superfamily"/>
</dbReference>
<accession>A0ABY5DW61</accession>
<dbReference type="PANTHER" id="PTHR43214:SF42">
    <property type="entry name" value="TRANSCRIPTIONAL REGULATORY PROTEIN DESR"/>
    <property type="match status" value="1"/>
</dbReference>
<protein>
    <submittedName>
        <fullName evidence="6">Response regulator transcription factor</fullName>
    </submittedName>
</protein>
<dbReference type="InterPro" id="IPR001789">
    <property type="entry name" value="Sig_transdc_resp-reg_receiver"/>
</dbReference>
<keyword evidence="2" id="KW-0238">DNA-binding</keyword>
<dbReference type="Pfam" id="PF00072">
    <property type="entry name" value="Response_reg"/>
    <property type="match status" value="1"/>
</dbReference>
<dbReference type="PRINTS" id="PR00038">
    <property type="entry name" value="HTHLUXR"/>
</dbReference>
<dbReference type="InterPro" id="IPR016032">
    <property type="entry name" value="Sig_transdc_resp-reg_C-effctor"/>
</dbReference>
<dbReference type="EMBL" id="CP098502">
    <property type="protein sequence ID" value="UTI66258.1"/>
    <property type="molecule type" value="Genomic_DNA"/>
</dbReference>
<dbReference type="SMART" id="SM00421">
    <property type="entry name" value="HTH_LUXR"/>
    <property type="match status" value="1"/>
</dbReference>
<dbReference type="PANTHER" id="PTHR43214">
    <property type="entry name" value="TWO-COMPONENT RESPONSE REGULATOR"/>
    <property type="match status" value="1"/>
</dbReference>
<dbReference type="InterPro" id="IPR058245">
    <property type="entry name" value="NreC/VraR/RcsB-like_REC"/>
</dbReference>
<feature type="domain" description="Response regulatory" evidence="5">
    <location>
        <begin position="14"/>
        <end position="128"/>
    </location>
</feature>
<dbReference type="PROSITE" id="PS50110">
    <property type="entry name" value="RESPONSE_REGULATORY"/>
    <property type="match status" value="1"/>
</dbReference>
<dbReference type="PROSITE" id="PS50043">
    <property type="entry name" value="HTH_LUXR_2"/>
    <property type="match status" value="1"/>
</dbReference>
<dbReference type="InterPro" id="IPR000792">
    <property type="entry name" value="Tscrpt_reg_LuxR_C"/>
</dbReference>
<organism evidence="6 7">
    <name type="scientific">Paraconexibacter antarcticus</name>
    <dbReference type="NCBI Taxonomy" id="2949664"/>
    <lineage>
        <taxon>Bacteria</taxon>
        <taxon>Bacillati</taxon>
        <taxon>Actinomycetota</taxon>
        <taxon>Thermoleophilia</taxon>
        <taxon>Solirubrobacterales</taxon>
        <taxon>Paraconexibacteraceae</taxon>
        <taxon>Paraconexibacter</taxon>
    </lineage>
</organism>
<dbReference type="SMART" id="SM00448">
    <property type="entry name" value="REC"/>
    <property type="match status" value="1"/>
</dbReference>
<reference evidence="6 7" key="1">
    <citation type="submission" date="2022-06" db="EMBL/GenBank/DDBJ databases">
        <title>Paraconexibacter antarcticus.</title>
        <authorList>
            <person name="Kim C.S."/>
        </authorList>
    </citation>
    <scope>NUCLEOTIDE SEQUENCE [LARGE SCALE GENOMIC DNA]</scope>
    <source>
        <strain evidence="6 7">02-257</strain>
    </source>
</reference>
<dbReference type="Proteomes" id="UP001056035">
    <property type="component" value="Chromosome"/>
</dbReference>
<keyword evidence="1 3" id="KW-0597">Phosphoprotein</keyword>
<name>A0ABY5DW61_9ACTN</name>
<feature type="domain" description="HTH luxR-type" evidence="4">
    <location>
        <begin position="146"/>
        <end position="211"/>
    </location>
</feature>
<dbReference type="SUPFAM" id="SSF52172">
    <property type="entry name" value="CheY-like"/>
    <property type="match status" value="1"/>
</dbReference>
<dbReference type="InterPro" id="IPR039420">
    <property type="entry name" value="WalR-like"/>
</dbReference>
<evidence type="ECO:0000259" key="4">
    <source>
        <dbReference type="PROSITE" id="PS50043"/>
    </source>
</evidence>
<dbReference type="CDD" id="cd06170">
    <property type="entry name" value="LuxR_C_like"/>
    <property type="match status" value="1"/>
</dbReference>
<evidence type="ECO:0000256" key="3">
    <source>
        <dbReference type="PROSITE-ProRule" id="PRU00169"/>
    </source>
</evidence>
<gene>
    <name evidence="6" type="ORF">NBH00_08630</name>
</gene>
<sequence>MTKTQAPNGLATIDCVVADDHEMLQRGLVQLLEAEDDIRVTGRASTLAQARRLTESRKPQVLVVDMQMPDGSGIDLCETLRGSATKVLLYSAHDKADLVEAALEAGALGYVLKSGPPQVIVQAVRLVNDGGHYIDAVLAPKLLRRSQERRAVLSFREREVLQLLSQGSTTGEAALHLHLSPATIRSYAENAMSKLGVGNRTHAVAQALRRDLIS</sequence>
<dbReference type="Gene3D" id="3.40.50.2300">
    <property type="match status" value="1"/>
</dbReference>
<dbReference type="SUPFAM" id="SSF46894">
    <property type="entry name" value="C-terminal effector domain of the bipartite response regulators"/>
    <property type="match status" value="1"/>
</dbReference>
<evidence type="ECO:0000256" key="2">
    <source>
        <dbReference type="ARBA" id="ARBA00023125"/>
    </source>
</evidence>
<proteinExistence type="predicted"/>